<gene>
    <name evidence="1" type="ORF">AYR47_18510</name>
</gene>
<evidence type="ECO:0000313" key="2">
    <source>
        <dbReference type="Proteomes" id="UP000070516"/>
    </source>
</evidence>
<dbReference type="AlphaFoldDB" id="A0A127I079"/>
<organism evidence="1 2">
    <name type="scientific">Pseudomonas azotoformans</name>
    <dbReference type="NCBI Taxonomy" id="47878"/>
    <lineage>
        <taxon>Bacteria</taxon>
        <taxon>Pseudomonadati</taxon>
        <taxon>Pseudomonadota</taxon>
        <taxon>Gammaproteobacteria</taxon>
        <taxon>Pseudomonadales</taxon>
        <taxon>Pseudomonadaceae</taxon>
        <taxon>Pseudomonas</taxon>
    </lineage>
</organism>
<accession>A0A127I079</accession>
<evidence type="ECO:0000313" key="1">
    <source>
        <dbReference type="EMBL" id="AMN80179.1"/>
    </source>
</evidence>
<dbReference type="EMBL" id="CP014546">
    <property type="protein sequence ID" value="AMN80179.1"/>
    <property type="molecule type" value="Genomic_DNA"/>
</dbReference>
<dbReference type="RefSeq" id="WP_061436240.1">
    <property type="nucleotide sequence ID" value="NZ_CP014546.1"/>
</dbReference>
<sequence>MKIELEDVGSPEGCLLRLGELSMMFNTRLEAQQFVDQLQGRIGAMKFGSAPDRGVEQGEDDPLA</sequence>
<dbReference type="Proteomes" id="UP000070516">
    <property type="component" value="Chromosome"/>
</dbReference>
<dbReference type="KEGG" id="pazo:AYR47_18510"/>
<protein>
    <submittedName>
        <fullName evidence="1">Uncharacterized protein</fullName>
    </submittedName>
</protein>
<proteinExistence type="predicted"/>
<reference evidence="1 2" key="1">
    <citation type="submission" date="2016-02" db="EMBL/GenBank/DDBJ databases">
        <title>Complete genome sequence of Pseudomonas azotoformans S4.</title>
        <authorList>
            <person name="Fang Y."/>
            <person name="Wu L."/>
            <person name="Feng G."/>
        </authorList>
    </citation>
    <scope>NUCLEOTIDE SEQUENCE [LARGE SCALE GENOMIC DNA]</scope>
    <source>
        <strain evidence="1 2">S4</strain>
    </source>
</reference>
<name>A0A127I079_PSEAZ</name>